<sequence length="271" mass="30414">MQLHQLRSIQAQCEERALDDTLMPTLDVLNTSMSGKDINNHHANYHDDDLDDILNHPELSNPHIALSSLAGMTLTAKQNIHITTQDNLAITTDKDLSLATTSKYNLTVQNGIRVFVQTGGIKHYTAKDDIELQAQQGNIKHIAKDDIEIVSTEGKIQITSPTQLSINICGSEFKINEQGIFITTPKTFQVKSNEKVMMEGEGVGYEVVRLPQPYSLRFHFTDDDGIPYPNTEYEAINKDTGETLIGVTDNEGFTEYFYSDKPNQIEVYLHI</sequence>
<dbReference type="Pfam" id="PF10106">
    <property type="entry name" value="DUF2345"/>
    <property type="match status" value="1"/>
</dbReference>
<dbReference type="Proteomes" id="UP000254107">
    <property type="component" value="Unassembled WGS sequence"/>
</dbReference>
<dbReference type="InterPro" id="IPR018769">
    <property type="entry name" value="VgrG2_DUF2345"/>
</dbReference>
<gene>
    <name evidence="2" type="ORF">NCTC7911_02102</name>
</gene>
<dbReference type="RefSeq" id="WP_115247930.1">
    <property type="nucleotide sequence ID" value="NZ_UGQC01000001.1"/>
</dbReference>
<dbReference type="GeneID" id="302270639"/>
<evidence type="ECO:0000259" key="1">
    <source>
        <dbReference type="Pfam" id="PF10106"/>
    </source>
</evidence>
<organism evidence="2 3">
    <name type="scientific">Moraxella lacunata</name>
    <dbReference type="NCBI Taxonomy" id="477"/>
    <lineage>
        <taxon>Bacteria</taxon>
        <taxon>Pseudomonadati</taxon>
        <taxon>Pseudomonadota</taxon>
        <taxon>Gammaproteobacteria</taxon>
        <taxon>Moraxellales</taxon>
        <taxon>Moraxellaceae</taxon>
        <taxon>Moraxella</taxon>
    </lineage>
</organism>
<evidence type="ECO:0000313" key="3">
    <source>
        <dbReference type="Proteomes" id="UP000254107"/>
    </source>
</evidence>
<proteinExistence type="predicted"/>
<accession>A0A378QJP7</accession>
<dbReference type="EMBL" id="UGQC01000001">
    <property type="protein sequence ID" value="STZ00692.1"/>
    <property type="molecule type" value="Genomic_DNA"/>
</dbReference>
<keyword evidence="3" id="KW-1185">Reference proteome</keyword>
<protein>
    <submittedName>
        <fullName evidence="2">Uncharacterized protein conserved in bacteria</fullName>
    </submittedName>
</protein>
<evidence type="ECO:0000313" key="2">
    <source>
        <dbReference type="EMBL" id="STZ00692.1"/>
    </source>
</evidence>
<reference evidence="2 3" key="1">
    <citation type="submission" date="2018-06" db="EMBL/GenBank/DDBJ databases">
        <authorList>
            <consortium name="Pathogen Informatics"/>
            <person name="Doyle S."/>
        </authorList>
    </citation>
    <scope>NUCLEOTIDE SEQUENCE [LARGE SCALE GENOMIC DNA]</scope>
    <source>
        <strain evidence="2 3">NCTC7911</strain>
    </source>
</reference>
<name>A0A378QJP7_MORLA</name>
<dbReference type="AlphaFoldDB" id="A0A378QJP7"/>
<feature type="domain" description="DUF2345" evidence="1">
    <location>
        <begin position="56"/>
        <end position="198"/>
    </location>
</feature>